<name>G3VFB9_SARHA</name>
<accession>G3VFB9</accession>
<dbReference type="Ensembl" id="ENSSHAT00000001894.2">
    <property type="protein sequence ID" value="ENSSHAP00000001873.2"/>
    <property type="gene ID" value="ENSSHAG00000001668.2"/>
</dbReference>
<dbReference type="CDD" id="cd14995">
    <property type="entry name" value="7tmA_TRH-R"/>
    <property type="match status" value="1"/>
</dbReference>
<evidence type="ECO:0000256" key="10">
    <source>
        <dbReference type="SAM" id="Phobius"/>
    </source>
</evidence>
<dbReference type="eggNOG" id="KOG3656">
    <property type="taxonomic scope" value="Eukaryota"/>
</dbReference>
<feature type="transmembrane region" description="Helical" evidence="10">
    <location>
        <begin position="152"/>
        <end position="170"/>
    </location>
</feature>
<comment type="function">
    <text evidence="1">Receptor for thyrotropin-releasing hormone (TRH). Upon ligand binding, this G-protein-coupled receptor triggers activation of the phosphatidylinositol (IP3)-calcium-protein kinase C (PKC) pathway.</text>
</comment>
<dbReference type="Gene3D" id="1.20.1070.10">
    <property type="entry name" value="Rhodopsin 7-helix transmembrane proteins"/>
    <property type="match status" value="1"/>
</dbReference>
<organism evidence="12 13">
    <name type="scientific">Sarcophilus harrisii</name>
    <name type="common">Tasmanian devil</name>
    <name type="synonym">Sarcophilus laniarius</name>
    <dbReference type="NCBI Taxonomy" id="9305"/>
    <lineage>
        <taxon>Eukaryota</taxon>
        <taxon>Metazoa</taxon>
        <taxon>Chordata</taxon>
        <taxon>Craniata</taxon>
        <taxon>Vertebrata</taxon>
        <taxon>Euteleostomi</taxon>
        <taxon>Mammalia</taxon>
        <taxon>Metatheria</taxon>
        <taxon>Dasyuromorphia</taxon>
        <taxon>Dasyuridae</taxon>
        <taxon>Sarcophilus</taxon>
    </lineage>
</organism>
<dbReference type="PANTHER" id="PTHR46061">
    <property type="entry name" value="THYROTROPIN-RELEASING HORMONE RECEPTOR"/>
    <property type="match status" value="1"/>
</dbReference>
<feature type="compositionally biased region" description="Low complexity" evidence="9">
    <location>
        <begin position="370"/>
        <end position="385"/>
    </location>
</feature>
<evidence type="ECO:0000259" key="11">
    <source>
        <dbReference type="PROSITE" id="PS50262"/>
    </source>
</evidence>
<dbReference type="Proteomes" id="UP000007648">
    <property type="component" value="Unassembled WGS sequence"/>
</dbReference>
<keyword evidence="8" id="KW-0297">G-protein coupled receptor</keyword>
<evidence type="ECO:0000256" key="5">
    <source>
        <dbReference type="ARBA" id="ARBA00022989"/>
    </source>
</evidence>
<feature type="region of interest" description="Disordered" evidence="9">
    <location>
        <begin position="370"/>
        <end position="397"/>
    </location>
</feature>
<dbReference type="InterPro" id="IPR002120">
    <property type="entry name" value="TRH_rcpt_1"/>
</dbReference>
<evidence type="ECO:0000256" key="4">
    <source>
        <dbReference type="ARBA" id="ARBA00022692"/>
    </source>
</evidence>
<comment type="subcellular location">
    <subcellularLocation>
        <location evidence="2">Membrane</location>
    </subcellularLocation>
</comment>
<dbReference type="SUPFAM" id="SSF81321">
    <property type="entry name" value="Family A G protein-coupled receptor-like"/>
    <property type="match status" value="1"/>
</dbReference>
<dbReference type="PROSITE" id="PS00237">
    <property type="entry name" value="G_PROTEIN_RECEP_F1_1"/>
    <property type="match status" value="1"/>
</dbReference>
<feature type="transmembrane region" description="Helical" evidence="10">
    <location>
        <begin position="30"/>
        <end position="58"/>
    </location>
</feature>
<keyword evidence="13" id="KW-1185">Reference proteome</keyword>
<dbReference type="AlphaFoldDB" id="G3VFB9"/>
<dbReference type="GO" id="GO:0007200">
    <property type="term" value="P:phospholipase C-activating G protein-coupled receptor signaling pathway"/>
    <property type="evidence" value="ECO:0007669"/>
    <property type="project" value="TreeGrafter"/>
</dbReference>
<evidence type="ECO:0000256" key="3">
    <source>
        <dbReference type="ARBA" id="ARBA00018873"/>
    </source>
</evidence>
<keyword evidence="8" id="KW-0675">Receptor</keyword>
<dbReference type="InParanoid" id="G3VFB9"/>
<dbReference type="PROSITE" id="PS50262">
    <property type="entry name" value="G_PROTEIN_RECEP_F1_2"/>
    <property type="match status" value="1"/>
</dbReference>
<gene>
    <name evidence="12" type="primary">LOC100913207</name>
</gene>
<dbReference type="InterPro" id="IPR000276">
    <property type="entry name" value="GPCR_Rhodpsn"/>
</dbReference>
<dbReference type="PANTHER" id="PTHR46061:SF1">
    <property type="entry name" value="THYROTROPIN-RELEASING HORMONE RECEPTOR"/>
    <property type="match status" value="1"/>
</dbReference>
<evidence type="ECO:0000256" key="9">
    <source>
        <dbReference type="SAM" id="MobiDB-lite"/>
    </source>
</evidence>
<dbReference type="PRINTS" id="PR00751">
    <property type="entry name" value="THYROLIBRINR"/>
</dbReference>
<keyword evidence="8" id="KW-0807">Transducer</keyword>
<evidence type="ECO:0000256" key="2">
    <source>
        <dbReference type="ARBA" id="ARBA00004370"/>
    </source>
</evidence>
<protein>
    <recommendedName>
        <fullName evidence="3">Thyrotropin-releasing hormone receptor</fullName>
    </recommendedName>
    <alternativeName>
        <fullName evidence="7">Thyroliberin receptor</fullName>
    </alternativeName>
</protein>
<dbReference type="GO" id="GO:0016020">
    <property type="term" value="C:membrane"/>
    <property type="evidence" value="ECO:0007669"/>
    <property type="project" value="UniProtKB-SubCell"/>
</dbReference>
<feature type="transmembrane region" description="Helical" evidence="10">
    <location>
        <begin position="311"/>
        <end position="334"/>
    </location>
</feature>
<dbReference type="GO" id="GO:0004997">
    <property type="term" value="F:thyrotropin-releasing hormone receptor activity"/>
    <property type="evidence" value="ECO:0007669"/>
    <property type="project" value="InterPro"/>
</dbReference>
<dbReference type="Pfam" id="PF00001">
    <property type="entry name" value="7tm_1"/>
    <property type="match status" value="1"/>
</dbReference>
<dbReference type="GeneTree" id="ENSGT01150000286932"/>
<evidence type="ECO:0000313" key="13">
    <source>
        <dbReference type="Proteomes" id="UP000007648"/>
    </source>
</evidence>
<comment type="similarity">
    <text evidence="8">Belongs to the G-protein coupled receptor 1 family.</text>
</comment>
<dbReference type="HOGENOM" id="CLU_009579_6_5_1"/>
<keyword evidence="5 10" id="KW-1133">Transmembrane helix</keyword>
<reference evidence="12" key="3">
    <citation type="submission" date="2025-09" db="UniProtKB">
        <authorList>
            <consortium name="Ensembl"/>
        </authorList>
    </citation>
    <scope>IDENTIFICATION</scope>
</reference>
<feature type="transmembrane region" description="Helical" evidence="10">
    <location>
        <begin position="275"/>
        <end position="291"/>
    </location>
</feature>
<evidence type="ECO:0000256" key="8">
    <source>
        <dbReference type="RuleBase" id="RU000688"/>
    </source>
</evidence>
<sequence>MENGTWEVSSLWSNDSHSGRTLGLMPRTPLAVQVVTIALVLLICGVGIAGNAMVVLVVARSRHMVTPTNCYLVSLAAADLLVLLAAGLPNLSDVVASWVFGHAGCLCITYLQYLGINASTGSLTAFTVERYLAICHPIRAQSLCTVARAKRIIALVWLGTAAYCVMWLFLVDTSEVVFADGVRVQCGYRVSRELYLPVYFLDFALFYALPLGLATVLYTLIARILFLGPLPRASDADSANSIHQGRSQELPSDSKGSVRFSCRGNRGALSSRKQVTKMLVVVVILFALLWMPYRTLVVVNSFLNPPYLNLWFLLFCRICIYLNSAVNPIIYNLMSQKFRTAFQKLCRCRTTQPEPSSQYMAPVYYSVMKDSSQNNSDSNANQFNSIPGPGQESQLSR</sequence>
<keyword evidence="6 10" id="KW-0472">Membrane</keyword>
<proteinExistence type="inferred from homology"/>
<evidence type="ECO:0000313" key="12">
    <source>
        <dbReference type="Ensembl" id="ENSSHAP00000001873.2"/>
    </source>
</evidence>
<feature type="transmembrane region" description="Helical" evidence="10">
    <location>
        <begin position="204"/>
        <end position="226"/>
    </location>
</feature>
<reference evidence="12 13" key="1">
    <citation type="journal article" date="2011" name="Proc. Natl. Acad. Sci. U.S.A.">
        <title>Genetic diversity and population structure of the endangered marsupial Sarcophilus harrisii (Tasmanian devil).</title>
        <authorList>
            <person name="Miller W."/>
            <person name="Hayes V.M."/>
            <person name="Ratan A."/>
            <person name="Petersen D.C."/>
            <person name="Wittekindt N.E."/>
            <person name="Miller J."/>
            <person name="Walenz B."/>
            <person name="Knight J."/>
            <person name="Qi J."/>
            <person name="Zhao F."/>
            <person name="Wang Q."/>
            <person name="Bedoya-Reina O.C."/>
            <person name="Katiyar N."/>
            <person name="Tomsho L.P."/>
            <person name="Kasson L.M."/>
            <person name="Hardie R.A."/>
            <person name="Woodbridge P."/>
            <person name="Tindall E.A."/>
            <person name="Bertelsen M.F."/>
            <person name="Dixon D."/>
            <person name="Pyecroft S."/>
            <person name="Helgen K.M."/>
            <person name="Lesk A.M."/>
            <person name="Pringle T.H."/>
            <person name="Patterson N."/>
            <person name="Zhang Y."/>
            <person name="Kreiss A."/>
            <person name="Woods G.M."/>
            <person name="Jones M.E."/>
            <person name="Schuster S.C."/>
        </authorList>
    </citation>
    <scope>NUCLEOTIDE SEQUENCE [LARGE SCALE GENOMIC DNA]</scope>
</reference>
<dbReference type="PRINTS" id="PR01846">
    <property type="entry name" value="TRHRFAMILY"/>
</dbReference>
<feature type="transmembrane region" description="Helical" evidence="10">
    <location>
        <begin position="94"/>
        <end position="113"/>
    </location>
</feature>
<dbReference type="PRINTS" id="PR00237">
    <property type="entry name" value="GPCRRHODOPSN"/>
</dbReference>
<dbReference type="InterPro" id="IPR017452">
    <property type="entry name" value="GPCR_Rhodpsn_7TM"/>
</dbReference>
<reference evidence="12" key="2">
    <citation type="submission" date="2025-08" db="UniProtKB">
        <authorList>
            <consortium name="Ensembl"/>
        </authorList>
    </citation>
    <scope>IDENTIFICATION</scope>
</reference>
<keyword evidence="4 8" id="KW-0812">Transmembrane</keyword>
<evidence type="ECO:0000256" key="6">
    <source>
        <dbReference type="ARBA" id="ARBA00023136"/>
    </source>
</evidence>
<evidence type="ECO:0000256" key="1">
    <source>
        <dbReference type="ARBA" id="ARBA00004100"/>
    </source>
</evidence>
<dbReference type="STRING" id="9305.ENSSHAP00000001873"/>
<evidence type="ECO:0000256" key="7">
    <source>
        <dbReference type="ARBA" id="ARBA00032251"/>
    </source>
</evidence>
<feature type="domain" description="G-protein coupled receptors family 1 profile" evidence="11">
    <location>
        <begin position="50"/>
        <end position="331"/>
    </location>
</feature>
<feature type="transmembrane region" description="Helical" evidence="10">
    <location>
        <begin position="70"/>
        <end position="88"/>
    </location>
</feature>